<accession>A0AAV9ASN1</accession>
<dbReference type="Proteomes" id="UP001179952">
    <property type="component" value="Unassembled WGS sequence"/>
</dbReference>
<protein>
    <submittedName>
        <fullName evidence="1">Uncharacterized protein</fullName>
    </submittedName>
</protein>
<evidence type="ECO:0000313" key="2">
    <source>
        <dbReference type="Proteomes" id="UP001179952"/>
    </source>
</evidence>
<dbReference type="AlphaFoldDB" id="A0AAV9ASN1"/>
<dbReference type="Pfam" id="PF03386">
    <property type="entry name" value="ENOD93"/>
    <property type="match status" value="1"/>
</dbReference>
<comment type="caution">
    <text evidence="1">The sequence shown here is derived from an EMBL/GenBank/DDBJ whole genome shotgun (WGS) entry which is preliminary data.</text>
</comment>
<sequence length="65" mass="7161">MGIPTQMREAWGEKRRSFFIPSPSEEQRILDSNTSIQEGVREGLKSASVTCVASAVPTVSFLFIS</sequence>
<dbReference type="EMBL" id="JAUJYN010000007">
    <property type="protein sequence ID" value="KAK1267095.1"/>
    <property type="molecule type" value="Genomic_DNA"/>
</dbReference>
<dbReference type="InterPro" id="IPR005050">
    <property type="entry name" value="Enod93"/>
</dbReference>
<evidence type="ECO:0000313" key="1">
    <source>
        <dbReference type="EMBL" id="KAK1267095.1"/>
    </source>
</evidence>
<reference evidence="1" key="1">
    <citation type="journal article" date="2023" name="Nat. Commun.">
        <title>Diploid and tetraploid genomes of Acorus and the evolution of monocots.</title>
        <authorList>
            <person name="Ma L."/>
            <person name="Liu K.W."/>
            <person name="Li Z."/>
            <person name="Hsiao Y.Y."/>
            <person name="Qi Y."/>
            <person name="Fu T."/>
            <person name="Tang G.D."/>
            <person name="Zhang D."/>
            <person name="Sun W.H."/>
            <person name="Liu D.K."/>
            <person name="Li Y."/>
            <person name="Chen G.Z."/>
            <person name="Liu X.D."/>
            <person name="Liao X.Y."/>
            <person name="Jiang Y.T."/>
            <person name="Yu X."/>
            <person name="Hao Y."/>
            <person name="Huang J."/>
            <person name="Zhao X.W."/>
            <person name="Ke S."/>
            <person name="Chen Y.Y."/>
            <person name="Wu W.L."/>
            <person name="Hsu J.L."/>
            <person name="Lin Y.F."/>
            <person name="Huang M.D."/>
            <person name="Li C.Y."/>
            <person name="Huang L."/>
            <person name="Wang Z.W."/>
            <person name="Zhao X."/>
            <person name="Zhong W.Y."/>
            <person name="Peng D.H."/>
            <person name="Ahmad S."/>
            <person name="Lan S."/>
            <person name="Zhang J.S."/>
            <person name="Tsai W.C."/>
            <person name="Van de Peer Y."/>
            <person name="Liu Z.J."/>
        </authorList>
    </citation>
    <scope>NUCLEOTIDE SEQUENCE</scope>
    <source>
        <strain evidence="1">SCP</strain>
    </source>
</reference>
<keyword evidence="2" id="KW-1185">Reference proteome</keyword>
<name>A0AAV9ASN1_ACOGR</name>
<proteinExistence type="predicted"/>
<gene>
    <name evidence="1" type="ORF">QJS04_geneDACA002607</name>
</gene>
<reference evidence="1" key="2">
    <citation type="submission" date="2023-06" db="EMBL/GenBank/DDBJ databases">
        <authorList>
            <person name="Ma L."/>
            <person name="Liu K.-W."/>
            <person name="Li Z."/>
            <person name="Hsiao Y.-Y."/>
            <person name="Qi Y."/>
            <person name="Fu T."/>
            <person name="Tang G."/>
            <person name="Zhang D."/>
            <person name="Sun W.-H."/>
            <person name="Liu D.-K."/>
            <person name="Li Y."/>
            <person name="Chen G.-Z."/>
            <person name="Liu X.-D."/>
            <person name="Liao X.-Y."/>
            <person name="Jiang Y.-T."/>
            <person name="Yu X."/>
            <person name="Hao Y."/>
            <person name="Huang J."/>
            <person name="Zhao X.-W."/>
            <person name="Ke S."/>
            <person name="Chen Y.-Y."/>
            <person name="Wu W.-L."/>
            <person name="Hsu J.-L."/>
            <person name="Lin Y.-F."/>
            <person name="Huang M.-D."/>
            <person name="Li C.-Y."/>
            <person name="Huang L."/>
            <person name="Wang Z.-W."/>
            <person name="Zhao X."/>
            <person name="Zhong W.-Y."/>
            <person name="Peng D.-H."/>
            <person name="Ahmad S."/>
            <person name="Lan S."/>
            <person name="Zhang J.-S."/>
            <person name="Tsai W.-C."/>
            <person name="Van De Peer Y."/>
            <person name="Liu Z.-J."/>
        </authorList>
    </citation>
    <scope>NUCLEOTIDE SEQUENCE</scope>
    <source>
        <strain evidence="1">SCP</strain>
        <tissue evidence="1">Leaves</tissue>
    </source>
</reference>
<organism evidence="1 2">
    <name type="scientific">Acorus gramineus</name>
    <name type="common">Dwarf sweet flag</name>
    <dbReference type="NCBI Taxonomy" id="55184"/>
    <lineage>
        <taxon>Eukaryota</taxon>
        <taxon>Viridiplantae</taxon>
        <taxon>Streptophyta</taxon>
        <taxon>Embryophyta</taxon>
        <taxon>Tracheophyta</taxon>
        <taxon>Spermatophyta</taxon>
        <taxon>Magnoliopsida</taxon>
        <taxon>Liliopsida</taxon>
        <taxon>Acoraceae</taxon>
        <taxon>Acorus</taxon>
    </lineage>
</organism>